<feature type="transmembrane region" description="Helical" evidence="1">
    <location>
        <begin position="301"/>
        <end position="324"/>
    </location>
</feature>
<dbReference type="RefSeq" id="WP_350344458.1">
    <property type="nucleotide sequence ID" value="NZ_CP158367.1"/>
</dbReference>
<keyword evidence="1" id="KW-0472">Membrane</keyword>
<name>A0AAU7VPG1_9FIRM</name>
<feature type="transmembrane region" description="Helical" evidence="1">
    <location>
        <begin position="7"/>
        <end position="28"/>
    </location>
</feature>
<keyword evidence="1" id="KW-1133">Transmembrane helix</keyword>
<protein>
    <submittedName>
        <fullName evidence="2">Uncharacterized protein</fullName>
    </submittedName>
</protein>
<evidence type="ECO:0000256" key="1">
    <source>
        <dbReference type="SAM" id="Phobius"/>
    </source>
</evidence>
<keyword evidence="1" id="KW-0812">Transmembrane</keyword>
<accession>A0AAU7VPG1</accession>
<dbReference type="EMBL" id="CP158367">
    <property type="protein sequence ID" value="XBX75718.1"/>
    <property type="molecule type" value="Genomic_DNA"/>
</dbReference>
<dbReference type="AlphaFoldDB" id="A0AAU7VPG1"/>
<sequence length="335" mass="38222">MKKINFLLVIFGAISGAALSIFFIFTMIQLGGQSDTPFEMSEDYMELVVRNVDPPGSPDYLQNQIKETISGREMLLIMENVDAMGLAVYDSKGALKKYPLKSGTYLSFEDYIENKPVILAKEDSIVHTVSSNENQYTLNDQVFKVQGIYDSSHPLYTHYTEYVYNFFHASDLRGTYYIDGEDLSVINDVIKILENNGYKAHVVNSKQENFSSTIRQLSNNGLYVATFLGTVFIYLNYYLFYRLYLLKNLKVFKIHLRFGATKTKLFLRWSITVLSSLCIGSAFSSIFYLLVIQRSEIQPSILGLITIMTANLAASYFMYLLAFISQKRLAFENGE</sequence>
<feature type="transmembrane region" description="Helical" evidence="1">
    <location>
        <begin position="265"/>
        <end position="289"/>
    </location>
</feature>
<gene>
    <name evidence="2" type="ORF">PRVXT_000872</name>
</gene>
<proteinExistence type="predicted"/>
<evidence type="ECO:0000313" key="2">
    <source>
        <dbReference type="EMBL" id="XBX75718.1"/>
    </source>
</evidence>
<organism evidence="2">
    <name type="scientific">Proteinivorax tanatarense</name>
    <dbReference type="NCBI Taxonomy" id="1260629"/>
    <lineage>
        <taxon>Bacteria</taxon>
        <taxon>Bacillati</taxon>
        <taxon>Bacillota</taxon>
        <taxon>Clostridia</taxon>
        <taxon>Eubacteriales</taxon>
        <taxon>Proteinivoracaceae</taxon>
        <taxon>Proteinivorax</taxon>
    </lineage>
</organism>
<reference evidence="2" key="2">
    <citation type="submission" date="2024-06" db="EMBL/GenBank/DDBJ databases">
        <authorList>
            <person name="Petrova K.O."/>
            <person name="Toshchakov S.V."/>
            <person name="Boltjanskaja Y.V."/>
            <person name="Kevbrin V."/>
        </authorList>
    </citation>
    <scope>NUCLEOTIDE SEQUENCE</scope>
    <source>
        <strain evidence="2">Z-910T</strain>
    </source>
</reference>
<feature type="transmembrane region" description="Helical" evidence="1">
    <location>
        <begin position="222"/>
        <end position="244"/>
    </location>
</feature>
<reference evidence="2" key="1">
    <citation type="journal article" date="2013" name="Extremophiles">
        <title>Proteinivorax tanatarense gen. nov., sp. nov., an anaerobic, haloalkaliphilic, proteolytic bacterium isolated from a decaying algal bloom, and proposal of Proteinivoraceae fam. nov.</title>
        <authorList>
            <person name="Kevbrin V."/>
            <person name="Boltyanskaya Y."/>
            <person name="Zhilina T."/>
            <person name="Kolganova T."/>
            <person name="Lavrentjeva E."/>
            <person name="Kuznetsov B."/>
        </authorList>
    </citation>
    <scope>NUCLEOTIDE SEQUENCE</scope>
    <source>
        <strain evidence="2">Z-910T</strain>
    </source>
</reference>